<feature type="compositionally biased region" description="Basic and acidic residues" evidence="8">
    <location>
        <begin position="172"/>
        <end position="184"/>
    </location>
</feature>
<dbReference type="EnsemblMetazoa" id="HelroT106779">
    <property type="protein sequence ID" value="HelroP106779"/>
    <property type="gene ID" value="HelroG106779"/>
</dbReference>
<dbReference type="InterPro" id="IPR003378">
    <property type="entry name" value="Fringe-like_glycosylTrfase"/>
</dbReference>
<keyword evidence="2" id="KW-0328">Glycosyltransferase</keyword>
<dbReference type="OrthoDB" id="421979at2759"/>
<keyword evidence="6" id="KW-1133">Transmembrane helix</keyword>
<keyword evidence="7" id="KW-0472">Membrane</keyword>
<evidence type="ECO:0000256" key="2">
    <source>
        <dbReference type="ARBA" id="ARBA00022676"/>
    </source>
</evidence>
<keyword evidence="5" id="KW-0735">Signal-anchor</keyword>
<keyword evidence="12" id="KW-1185">Reference proteome</keyword>
<dbReference type="GeneID" id="20194851"/>
<evidence type="ECO:0000256" key="4">
    <source>
        <dbReference type="ARBA" id="ARBA00022692"/>
    </source>
</evidence>
<gene>
    <name evidence="11" type="primary">20194851</name>
    <name evidence="10" type="ORF">HELRODRAFT_106779</name>
</gene>
<dbReference type="AlphaFoldDB" id="T1EE49"/>
<reference evidence="12" key="1">
    <citation type="submission" date="2012-12" db="EMBL/GenBank/DDBJ databases">
        <authorList>
            <person name="Hellsten U."/>
            <person name="Grimwood J."/>
            <person name="Chapman J.A."/>
            <person name="Shapiro H."/>
            <person name="Aerts A."/>
            <person name="Otillar R.P."/>
            <person name="Terry A.Y."/>
            <person name="Boore J.L."/>
            <person name="Simakov O."/>
            <person name="Marletaz F."/>
            <person name="Cho S.-J."/>
            <person name="Edsinger-Gonzales E."/>
            <person name="Havlak P."/>
            <person name="Kuo D.-H."/>
            <person name="Larsson T."/>
            <person name="Lv J."/>
            <person name="Arendt D."/>
            <person name="Savage R."/>
            <person name="Osoegawa K."/>
            <person name="de Jong P."/>
            <person name="Lindberg D.R."/>
            <person name="Seaver E.C."/>
            <person name="Weisblat D.A."/>
            <person name="Putnam N.H."/>
            <person name="Grigoriev I.V."/>
            <person name="Rokhsar D.S."/>
        </authorList>
    </citation>
    <scope>NUCLEOTIDE SEQUENCE</scope>
</reference>
<reference evidence="11" key="3">
    <citation type="submission" date="2015-06" db="UniProtKB">
        <authorList>
            <consortium name="EnsemblMetazoa"/>
        </authorList>
    </citation>
    <scope>IDENTIFICATION</scope>
</reference>
<dbReference type="GO" id="GO:0016020">
    <property type="term" value="C:membrane"/>
    <property type="evidence" value="ECO:0007669"/>
    <property type="project" value="UniProtKB-SubCell"/>
</dbReference>
<dbReference type="eggNOG" id="KOG2246">
    <property type="taxonomic scope" value="Eukaryota"/>
</dbReference>
<sequence length="184" mass="20907">MAVSRAGLFKLIDSRACYCNRDDSPDDMTLGSCLALLNIRISHDSRFHQAQPRDYHPSLLKYRRPISFHRHYSQDNFAVYDKYLKDDDGDDDGGDDDFDDGFYGHSDNTADVIGNGVVDDDDDNVDDSDGDDGRDDVDNDDDDDNDDVGSFDDDDDDDDGWDKNDNDDEVYDDRSDEFLIKSEL</sequence>
<evidence type="ECO:0000256" key="8">
    <source>
        <dbReference type="SAM" id="MobiDB-lite"/>
    </source>
</evidence>
<dbReference type="Proteomes" id="UP000015101">
    <property type="component" value="Unassembled WGS sequence"/>
</dbReference>
<evidence type="ECO:0000259" key="9">
    <source>
        <dbReference type="Pfam" id="PF02434"/>
    </source>
</evidence>
<feature type="domain" description="Fringe-like glycosyltransferase" evidence="9">
    <location>
        <begin position="2"/>
        <end position="81"/>
    </location>
</feature>
<dbReference type="GO" id="GO:0016757">
    <property type="term" value="F:glycosyltransferase activity"/>
    <property type="evidence" value="ECO:0007669"/>
    <property type="project" value="UniProtKB-KW"/>
</dbReference>
<dbReference type="EMBL" id="AMQM01000970">
    <property type="status" value="NOT_ANNOTATED_CDS"/>
    <property type="molecule type" value="Genomic_DNA"/>
</dbReference>
<reference evidence="10 12" key="2">
    <citation type="journal article" date="2013" name="Nature">
        <title>Insights into bilaterian evolution from three spiralian genomes.</title>
        <authorList>
            <person name="Simakov O."/>
            <person name="Marletaz F."/>
            <person name="Cho S.J."/>
            <person name="Edsinger-Gonzales E."/>
            <person name="Havlak P."/>
            <person name="Hellsten U."/>
            <person name="Kuo D.H."/>
            <person name="Larsson T."/>
            <person name="Lv J."/>
            <person name="Arendt D."/>
            <person name="Savage R."/>
            <person name="Osoegawa K."/>
            <person name="de Jong P."/>
            <person name="Grimwood J."/>
            <person name="Chapman J.A."/>
            <person name="Shapiro H."/>
            <person name="Aerts A."/>
            <person name="Otillar R.P."/>
            <person name="Terry A.Y."/>
            <person name="Boore J.L."/>
            <person name="Grigoriev I.V."/>
            <person name="Lindberg D.R."/>
            <person name="Seaver E.C."/>
            <person name="Weisblat D.A."/>
            <person name="Putnam N.H."/>
            <person name="Rokhsar D.S."/>
        </authorList>
    </citation>
    <scope>NUCLEOTIDE SEQUENCE</scope>
</reference>
<dbReference type="RefSeq" id="XP_009020034.1">
    <property type="nucleotide sequence ID" value="XM_009021786.1"/>
</dbReference>
<dbReference type="InParanoid" id="T1EE49"/>
<dbReference type="STRING" id="6412.T1EE49"/>
<organism evidence="11 12">
    <name type="scientific">Helobdella robusta</name>
    <name type="common">Californian leech</name>
    <dbReference type="NCBI Taxonomy" id="6412"/>
    <lineage>
        <taxon>Eukaryota</taxon>
        <taxon>Metazoa</taxon>
        <taxon>Spiralia</taxon>
        <taxon>Lophotrochozoa</taxon>
        <taxon>Annelida</taxon>
        <taxon>Clitellata</taxon>
        <taxon>Hirudinea</taxon>
        <taxon>Rhynchobdellida</taxon>
        <taxon>Glossiphoniidae</taxon>
        <taxon>Helobdella</taxon>
    </lineage>
</organism>
<comment type="subcellular location">
    <subcellularLocation>
        <location evidence="1">Membrane</location>
        <topology evidence="1">Single-pass type II membrane protein</topology>
    </subcellularLocation>
</comment>
<feature type="region of interest" description="Disordered" evidence="8">
    <location>
        <begin position="88"/>
        <end position="184"/>
    </location>
</feature>
<feature type="compositionally biased region" description="Acidic residues" evidence="8">
    <location>
        <begin position="88"/>
        <end position="100"/>
    </location>
</feature>
<dbReference type="Pfam" id="PF02434">
    <property type="entry name" value="Fringe"/>
    <property type="match status" value="1"/>
</dbReference>
<dbReference type="KEGG" id="hro:HELRODRAFT_106779"/>
<evidence type="ECO:0000256" key="5">
    <source>
        <dbReference type="ARBA" id="ARBA00022968"/>
    </source>
</evidence>
<dbReference type="Gene3D" id="3.90.550.50">
    <property type="match status" value="1"/>
</dbReference>
<keyword evidence="4" id="KW-0812">Transmembrane</keyword>
<protein>
    <recommendedName>
        <fullName evidence="9">Fringe-like glycosyltransferase domain-containing protein</fullName>
    </recommendedName>
</protein>
<proteinExistence type="predicted"/>
<evidence type="ECO:0000313" key="10">
    <source>
        <dbReference type="EMBL" id="ESO02626.1"/>
    </source>
</evidence>
<dbReference type="HOGENOM" id="CLU_1469776_0_0_1"/>
<accession>T1EE49</accession>
<feature type="compositionally biased region" description="Acidic residues" evidence="8">
    <location>
        <begin position="118"/>
        <end position="171"/>
    </location>
</feature>
<dbReference type="CTD" id="20194851"/>
<keyword evidence="3" id="KW-0808">Transferase</keyword>
<dbReference type="EMBL" id="KB096742">
    <property type="protein sequence ID" value="ESO02626.1"/>
    <property type="molecule type" value="Genomic_DNA"/>
</dbReference>
<evidence type="ECO:0000313" key="12">
    <source>
        <dbReference type="Proteomes" id="UP000015101"/>
    </source>
</evidence>
<evidence type="ECO:0000256" key="7">
    <source>
        <dbReference type="ARBA" id="ARBA00023136"/>
    </source>
</evidence>
<evidence type="ECO:0000313" key="11">
    <source>
        <dbReference type="EnsemblMetazoa" id="HelroP106779"/>
    </source>
</evidence>
<evidence type="ECO:0000256" key="6">
    <source>
        <dbReference type="ARBA" id="ARBA00022989"/>
    </source>
</evidence>
<evidence type="ECO:0000256" key="3">
    <source>
        <dbReference type="ARBA" id="ARBA00022679"/>
    </source>
</evidence>
<name>T1EE49_HELRO</name>
<evidence type="ECO:0000256" key="1">
    <source>
        <dbReference type="ARBA" id="ARBA00004606"/>
    </source>
</evidence>